<proteinExistence type="predicted"/>
<dbReference type="EMBL" id="KN714716">
    <property type="protein sequence ID" value="KUI58636.1"/>
    <property type="molecule type" value="Genomic_DNA"/>
</dbReference>
<feature type="compositionally biased region" description="Low complexity" evidence="1">
    <location>
        <begin position="33"/>
        <end position="50"/>
    </location>
</feature>
<keyword evidence="4" id="KW-1185">Reference proteome</keyword>
<evidence type="ECO:0000313" key="3">
    <source>
        <dbReference type="EMBL" id="KUI58636.1"/>
    </source>
</evidence>
<dbReference type="OrthoDB" id="1022638at2759"/>
<feature type="region of interest" description="Disordered" evidence="1">
    <location>
        <begin position="73"/>
        <end position="94"/>
    </location>
</feature>
<evidence type="ECO:0000256" key="1">
    <source>
        <dbReference type="SAM" id="MobiDB-lite"/>
    </source>
</evidence>
<dbReference type="InterPro" id="IPR011333">
    <property type="entry name" value="SKP1/BTB/POZ_sf"/>
</dbReference>
<sequence length="335" mass="36670">MSSTHDEMEQRLDSDGLEDRLERPHKRRMIDRSSPGESSTTAGASTSASSVFGGMPGPVNMAAMDAVGTVTGSAGGTDDGGAVKKGAKSDKSKSVVTEVPQVDRLFSDRVVTILVGPHETKWCLHENLLSGVSDFFKSAFNGGFKESLEGKITMPEDDPHAFELFVRWLYTRTVMPEAVAGSKTTANVLLGRQFTAGAAAPCIQDYLHLYVLASKLLIEDLENACVGMAYAYYGEGMRRPAIRDVQYIYDNTMPGSGMRKLMRERLTLGLFRGRQNNPVTAEWREIMNETPDLGFDIVSEIASYSWIAGGNAPARQVAEECAYHRHEKSEVCPKL</sequence>
<dbReference type="STRING" id="694573.A0A194V463"/>
<feature type="region of interest" description="Disordered" evidence="1">
    <location>
        <begin position="1"/>
        <end position="54"/>
    </location>
</feature>
<dbReference type="CDD" id="cd18186">
    <property type="entry name" value="BTB_POZ_ZBTB_KLHL-like"/>
    <property type="match status" value="1"/>
</dbReference>
<dbReference type="PANTHER" id="PTHR47843:SF2">
    <property type="entry name" value="BTB DOMAIN-CONTAINING PROTEIN"/>
    <property type="match status" value="1"/>
</dbReference>
<dbReference type="SUPFAM" id="SSF54695">
    <property type="entry name" value="POZ domain"/>
    <property type="match status" value="1"/>
</dbReference>
<dbReference type="InterPro" id="IPR000210">
    <property type="entry name" value="BTB/POZ_dom"/>
</dbReference>
<dbReference type="Pfam" id="PF00651">
    <property type="entry name" value="BTB"/>
    <property type="match status" value="1"/>
</dbReference>
<dbReference type="PROSITE" id="PS50097">
    <property type="entry name" value="BTB"/>
    <property type="match status" value="1"/>
</dbReference>
<protein>
    <submittedName>
        <fullName evidence="3">Kelch repeat and BTB domain-containing protein 7</fullName>
    </submittedName>
</protein>
<dbReference type="SMART" id="SM00225">
    <property type="entry name" value="BTB"/>
    <property type="match status" value="1"/>
</dbReference>
<dbReference type="Proteomes" id="UP000078576">
    <property type="component" value="Unassembled WGS sequence"/>
</dbReference>
<dbReference type="PANTHER" id="PTHR47843">
    <property type="entry name" value="BTB DOMAIN-CONTAINING PROTEIN-RELATED"/>
    <property type="match status" value="1"/>
</dbReference>
<feature type="compositionally biased region" description="Basic and acidic residues" evidence="1">
    <location>
        <begin position="1"/>
        <end position="22"/>
    </location>
</feature>
<name>A0A194V463_CYTMA</name>
<gene>
    <name evidence="3" type="ORF">VP1G_05925</name>
</gene>
<dbReference type="AlphaFoldDB" id="A0A194V463"/>
<dbReference type="Gene3D" id="3.30.710.10">
    <property type="entry name" value="Potassium Channel Kv1.1, Chain A"/>
    <property type="match status" value="1"/>
</dbReference>
<accession>A0A194V463</accession>
<evidence type="ECO:0000313" key="4">
    <source>
        <dbReference type="Proteomes" id="UP000078576"/>
    </source>
</evidence>
<reference evidence="4" key="1">
    <citation type="submission" date="2014-12" db="EMBL/GenBank/DDBJ databases">
        <title>Genome Sequence of Valsa Canker Pathogens Uncovers a Specific Adaption of Colonization on Woody Bark.</title>
        <authorList>
            <person name="Yin Z."/>
            <person name="Liu H."/>
            <person name="Gao X."/>
            <person name="Li Z."/>
            <person name="Song N."/>
            <person name="Ke X."/>
            <person name="Dai Q."/>
            <person name="Wu Y."/>
            <person name="Sun Y."/>
            <person name="Xu J.-R."/>
            <person name="Kang Z.K."/>
            <person name="Wang L."/>
            <person name="Huang L."/>
        </authorList>
    </citation>
    <scope>NUCLEOTIDE SEQUENCE [LARGE SCALE GENOMIC DNA]</scope>
    <source>
        <strain evidence="4">SXYL134</strain>
    </source>
</reference>
<organism evidence="3 4">
    <name type="scientific">Cytospora mali</name>
    <name type="common">Apple Valsa canker fungus</name>
    <name type="synonym">Valsa mali</name>
    <dbReference type="NCBI Taxonomy" id="578113"/>
    <lineage>
        <taxon>Eukaryota</taxon>
        <taxon>Fungi</taxon>
        <taxon>Dikarya</taxon>
        <taxon>Ascomycota</taxon>
        <taxon>Pezizomycotina</taxon>
        <taxon>Sordariomycetes</taxon>
        <taxon>Sordariomycetidae</taxon>
        <taxon>Diaporthales</taxon>
        <taxon>Cytosporaceae</taxon>
        <taxon>Cytospora</taxon>
    </lineage>
</organism>
<feature type="domain" description="BTB" evidence="2">
    <location>
        <begin position="109"/>
        <end position="178"/>
    </location>
</feature>
<evidence type="ECO:0000259" key="2">
    <source>
        <dbReference type="PROSITE" id="PS50097"/>
    </source>
</evidence>